<dbReference type="PANTHER" id="PTHR36688:SF1">
    <property type="entry name" value="ENDONUCLEASE_EXONUCLEASE_PHOSPHATASE DOMAIN-CONTAINING PROTEIN"/>
    <property type="match status" value="1"/>
</dbReference>
<feature type="domain" description="Reverse transcriptase" evidence="2">
    <location>
        <begin position="17"/>
        <end position="170"/>
    </location>
</feature>
<proteinExistence type="predicted"/>
<evidence type="ECO:0000259" key="2">
    <source>
        <dbReference type="PROSITE" id="PS50878"/>
    </source>
</evidence>
<keyword evidence="1" id="KW-0812">Transmembrane</keyword>
<sequence length="170" mass="19531">MIQLRHVHINLFQKQRVVPQGRAYPFIMKKATIIPIMKPQKDPRSLKSYRPIAFTSRLCKLIERLIRKIVLPAIEKAVQPEQLGFLPRVVYGFTGLMFTGLVLFLFALIIVLGSTVDCLVRLEIQIEQGFHLGKEILAVFLDMTAAFDRVNIPILMAKLRFLKVKPHVLK</sequence>
<accession>A0AA88KUW9</accession>
<comment type="caution">
    <text evidence="3">The sequence shown here is derived from an EMBL/GenBank/DDBJ whole genome shotgun (WGS) entry which is preliminary data.</text>
</comment>
<evidence type="ECO:0000256" key="1">
    <source>
        <dbReference type="SAM" id="Phobius"/>
    </source>
</evidence>
<dbReference type="AlphaFoldDB" id="A0AA88KUW9"/>
<dbReference type="InterPro" id="IPR000477">
    <property type="entry name" value="RT_dom"/>
</dbReference>
<dbReference type="Proteomes" id="UP001187531">
    <property type="component" value="Unassembled WGS sequence"/>
</dbReference>
<evidence type="ECO:0000313" key="4">
    <source>
        <dbReference type="Proteomes" id="UP001187531"/>
    </source>
</evidence>
<dbReference type="Pfam" id="PF00078">
    <property type="entry name" value="RVT_1"/>
    <property type="match status" value="1"/>
</dbReference>
<feature type="transmembrane region" description="Helical" evidence="1">
    <location>
        <begin position="89"/>
        <end position="112"/>
    </location>
</feature>
<gene>
    <name evidence="3" type="ORF">QYM36_017534</name>
</gene>
<dbReference type="PANTHER" id="PTHR36688">
    <property type="entry name" value="ENDO/EXONUCLEASE/PHOSPHATASE DOMAIN-CONTAINING PROTEIN"/>
    <property type="match status" value="1"/>
</dbReference>
<keyword evidence="1" id="KW-0472">Membrane</keyword>
<evidence type="ECO:0000313" key="3">
    <source>
        <dbReference type="EMBL" id="KAK2704172.1"/>
    </source>
</evidence>
<dbReference type="InterPro" id="IPR052560">
    <property type="entry name" value="RdDP_mobile_element"/>
</dbReference>
<dbReference type="PROSITE" id="PS50878">
    <property type="entry name" value="RT_POL"/>
    <property type="match status" value="1"/>
</dbReference>
<name>A0AA88KUW9_ARTSF</name>
<protein>
    <recommendedName>
        <fullName evidence="2">Reverse transcriptase domain-containing protein</fullName>
    </recommendedName>
</protein>
<reference evidence="3" key="1">
    <citation type="submission" date="2023-07" db="EMBL/GenBank/DDBJ databases">
        <title>Chromosome-level genome assembly of Artemia franciscana.</title>
        <authorList>
            <person name="Jo E."/>
        </authorList>
    </citation>
    <scope>NUCLEOTIDE SEQUENCE</scope>
    <source>
        <tissue evidence="3">Whole body</tissue>
    </source>
</reference>
<keyword evidence="1" id="KW-1133">Transmembrane helix</keyword>
<dbReference type="EMBL" id="JAVRJZ010000030">
    <property type="protein sequence ID" value="KAK2704172.1"/>
    <property type="molecule type" value="Genomic_DNA"/>
</dbReference>
<organism evidence="3 4">
    <name type="scientific">Artemia franciscana</name>
    <name type="common">Brine shrimp</name>
    <name type="synonym">Artemia sanfranciscana</name>
    <dbReference type="NCBI Taxonomy" id="6661"/>
    <lineage>
        <taxon>Eukaryota</taxon>
        <taxon>Metazoa</taxon>
        <taxon>Ecdysozoa</taxon>
        <taxon>Arthropoda</taxon>
        <taxon>Crustacea</taxon>
        <taxon>Branchiopoda</taxon>
        <taxon>Anostraca</taxon>
        <taxon>Artemiidae</taxon>
        <taxon>Artemia</taxon>
    </lineage>
</organism>
<keyword evidence="4" id="KW-1185">Reference proteome</keyword>